<dbReference type="EMBL" id="FZNQ01000005">
    <property type="protein sequence ID" value="SNR41722.1"/>
    <property type="molecule type" value="Genomic_DNA"/>
</dbReference>
<organism evidence="2 3">
    <name type="scientific">Halorubrum vacuolatum</name>
    <name type="common">Natronobacterium vacuolatum</name>
    <dbReference type="NCBI Taxonomy" id="63740"/>
    <lineage>
        <taxon>Archaea</taxon>
        <taxon>Methanobacteriati</taxon>
        <taxon>Methanobacteriota</taxon>
        <taxon>Stenosarchaea group</taxon>
        <taxon>Halobacteria</taxon>
        <taxon>Halobacteriales</taxon>
        <taxon>Haloferacaceae</taxon>
        <taxon>Halorubrum</taxon>
    </lineage>
</organism>
<dbReference type="Pfam" id="PF04307">
    <property type="entry name" value="YdjM"/>
    <property type="match status" value="1"/>
</dbReference>
<feature type="transmembrane region" description="Helical" evidence="1">
    <location>
        <begin position="67"/>
        <end position="90"/>
    </location>
</feature>
<proteinExistence type="predicted"/>
<reference evidence="2 3" key="1">
    <citation type="submission" date="2017-06" db="EMBL/GenBank/DDBJ databases">
        <authorList>
            <person name="Kim H.J."/>
            <person name="Triplett B.A."/>
        </authorList>
    </citation>
    <scope>NUCLEOTIDE SEQUENCE [LARGE SCALE GENOMIC DNA]</scope>
    <source>
        <strain evidence="2 3">DSM 8800</strain>
    </source>
</reference>
<protein>
    <submittedName>
        <fullName evidence="2">Inner membrane protein</fullName>
    </submittedName>
</protein>
<feature type="transmembrane region" description="Helical" evidence="1">
    <location>
        <begin position="7"/>
        <end position="23"/>
    </location>
</feature>
<dbReference type="RefSeq" id="WP_089384406.1">
    <property type="nucleotide sequence ID" value="NZ_FZNQ01000005.1"/>
</dbReference>
<dbReference type="AlphaFoldDB" id="A0A238W594"/>
<sequence length="166" mass="17129">MYWRGHIGIGLLVYAPIAAAMLSRGEPALAALGGMLAVVFATLPDADQSLPIPHRGPTHTIAFAVGAGLLMGLLAAAVLAIGTTFGVAAVADTPSWTPAFVAGVVTLTLCSHLAGDSITPMGIRPFRPLSDVHFTFDLTPAKNPRANYLFLLAGLLATTAAVWLTI</sequence>
<keyword evidence="1" id="KW-0472">Membrane</keyword>
<accession>A0A238W594</accession>
<dbReference type="Proteomes" id="UP000198397">
    <property type="component" value="Unassembled WGS sequence"/>
</dbReference>
<dbReference type="OrthoDB" id="118042at2157"/>
<keyword evidence="1" id="KW-1133">Transmembrane helix</keyword>
<feature type="transmembrane region" description="Helical" evidence="1">
    <location>
        <begin position="148"/>
        <end position="165"/>
    </location>
</feature>
<evidence type="ECO:0000313" key="2">
    <source>
        <dbReference type="EMBL" id="SNR41722.1"/>
    </source>
</evidence>
<gene>
    <name evidence="2" type="ORF">SAMN06264855_105137</name>
</gene>
<evidence type="ECO:0000256" key="1">
    <source>
        <dbReference type="SAM" id="Phobius"/>
    </source>
</evidence>
<keyword evidence="3" id="KW-1185">Reference proteome</keyword>
<evidence type="ECO:0000313" key="3">
    <source>
        <dbReference type="Proteomes" id="UP000198397"/>
    </source>
</evidence>
<name>A0A238W594_HALVU</name>
<dbReference type="InterPro" id="IPR007404">
    <property type="entry name" value="YdjM-like"/>
</dbReference>
<feature type="transmembrane region" description="Helical" evidence="1">
    <location>
        <begin position="29"/>
        <end position="46"/>
    </location>
</feature>
<keyword evidence="1" id="KW-0812">Transmembrane</keyword>